<dbReference type="VEuPathDB" id="FungiDB:SCODWIG_00560"/>
<reference evidence="3" key="1">
    <citation type="submission" date="2018-06" db="EMBL/GenBank/DDBJ databases">
        <authorList>
            <person name="Guldener U."/>
        </authorList>
    </citation>
    <scope>NUCLEOTIDE SEQUENCE [LARGE SCALE GENOMIC DNA]</scope>
    <source>
        <strain evidence="3">UTAD17</strain>
    </source>
</reference>
<name>A0A376B2G3_9ASCO</name>
<accession>A0A376B2G3</accession>
<dbReference type="EMBL" id="UFAJ01000049">
    <property type="protein sequence ID" value="SSD58799.1"/>
    <property type="molecule type" value="Genomic_DNA"/>
</dbReference>
<feature type="region of interest" description="Disordered" evidence="1">
    <location>
        <begin position="16"/>
        <end position="59"/>
    </location>
</feature>
<evidence type="ECO:0008006" key="4">
    <source>
        <dbReference type="Google" id="ProtNLM"/>
    </source>
</evidence>
<proteinExistence type="predicted"/>
<evidence type="ECO:0000256" key="1">
    <source>
        <dbReference type="SAM" id="MobiDB-lite"/>
    </source>
</evidence>
<keyword evidence="3" id="KW-1185">Reference proteome</keyword>
<evidence type="ECO:0000313" key="2">
    <source>
        <dbReference type="EMBL" id="SSD58799.1"/>
    </source>
</evidence>
<feature type="compositionally biased region" description="Basic and acidic residues" evidence="1">
    <location>
        <begin position="16"/>
        <end position="28"/>
    </location>
</feature>
<gene>
    <name evidence="2" type="ORF">SCODWIG_00560</name>
</gene>
<protein>
    <recommendedName>
        <fullName evidence="4">Grand meiotic recombination cluster protein 2</fullName>
    </recommendedName>
</protein>
<evidence type="ECO:0000313" key="3">
    <source>
        <dbReference type="Proteomes" id="UP000262825"/>
    </source>
</evidence>
<dbReference type="Proteomes" id="UP000262825">
    <property type="component" value="Unassembled WGS sequence"/>
</dbReference>
<organism evidence="2 3">
    <name type="scientific">Saccharomycodes ludwigii</name>
    <dbReference type="NCBI Taxonomy" id="36035"/>
    <lineage>
        <taxon>Eukaryota</taxon>
        <taxon>Fungi</taxon>
        <taxon>Dikarya</taxon>
        <taxon>Ascomycota</taxon>
        <taxon>Saccharomycotina</taxon>
        <taxon>Saccharomycetes</taxon>
        <taxon>Saccharomycodales</taxon>
        <taxon>Saccharomycodaceae</taxon>
        <taxon>Saccharomycodes</taxon>
    </lineage>
</organism>
<feature type="compositionally biased region" description="Polar residues" evidence="1">
    <location>
        <begin position="29"/>
        <end position="51"/>
    </location>
</feature>
<sequence>MVETLANSEFSLSIEDSRTKEVDIKKETTANAKSGGSNTQENKSENSSNLEDQNKNDIGNDLASEFVNSAEYQLLKQEMLKQKVLCNLKESTGILQNASAIDVNGKLPKINWDDIYNMSANVMEIYTKEVDELLGEMDKLFKQQFIWQEAAFTTDSHRGAKRMSQVEKWVCDKENYIEYIEYEFKESAATIKNVIESLSK</sequence>
<dbReference type="AlphaFoldDB" id="A0A376B2G3"/>